<feature type="signal peptide" evidence="1">
    <location>
        <begin position="1"/>
        <end position="19"/>
    </location>
</feature>
<evidence type="ECO:0000256" key="1">
    <source>
        <dbReference type="SAM" id="SignalP"/>
    </source>
</evidence>
<evidence type="ECO:0000313" key="3">
    <source>
        <dbReference type="WBParaSite" id="GPLIN_000807000"/>
    </source>
</evidence>
<organism evidence="2 3">
    <name type="scientific">Globodera pallida</name>
    <name type="common">Potato cyst nematode worm</name>
    <name type="synonym">Heterodera pallida</name>
    <dbReference type="NCBI Taxonomy" id="36090"/>
    <lineage>
        <taxon>Eukaryota</taxon>
        <taxon>Metazoa</taxon>
        <taxon>Ecdysozoa</taxon>
        <taxon>Nematoda</taxon>
        <taxon>Chromadorea</taxon>
        <taxon>Rhabditida</taxon>
        <taxon>Tylenchina</taxon>
        <taxon>Tylenchomorpha</taxon>
        <taxon>Tylenchoidea</taxon>
        <taxon>Heteroderidae</taxon>
        <taxon>Heteroderinae</taxon>
        <taxon>Globodera</taxon>
    </lineage>
</organism>
<sequence length="201" mass="23026">MSKAYSLAFWFVLIGTVFADIKKCSDALKNKAFDGPDNNVLLKLFKESQLEDEELKQFVCDLSEHQIVIGAAFNDQAQALPPPTIKPSLMEEFEFLKKIELVDKPAAELMHKLHKSISMVAIHPQLMGMDMEEEEPLVYLIIVKIVRQIIRIVNTLDNLQHPADTFLHLRDMRKRINTVAQLFDRRVGSIFDGKNIFGLLF</sequence>
<dbReference type="WBParaSite" id="GPLIN_000807000">
    <property type="protein sequence ID" value="GPLIN_000807000"/>
    <property type="gene ID" value="GPLIN_000807000"/>
</dbReference>
<protein>
    <submittedName>
        <fullName evidence="3">Secreted protein</fullName>
    </submittedName>
</protein>
<reference evidence="2" key="1">
    <citation type="submission" date="2014-05" db="EMBL/GenBank/DDBJ databases">
        <title>The genome and life-stage specific transcriptomes of Globodera pallida elucidate key aspects of plant parasitism by a cyst nematode.</title>
        <authorList>
            <person name="Cotton J.A."/>
            <person name="Lilley C.J."/>
            <person name="Jones L.M."/>
            <person name="Kikuchi T."/>
            <person name="Reid A.J."/>
            <person name="Thorpe P."/>
            <person name="Tsai I.J."/>
            <person name="Beasley H."/>
            <person name="Blok V."/>
            <person name="Cock P.J.A."/>
            <person name="Van den Akker S.E."/>
            <person name="Holroyd N."/>
            <person name="Hunt M."/>
            <person name="Mantelin S."/>
            <person name="Naghra H."/>
            <person name="Pain A."/>
            <person name="Palomares-Rius J.E."/>
            <person name="Zarowiecki M."/>
            <person name="Berriman M."/>
            <person name="Jones J.T."/>
            <person name="Urwin P.E."/>
        </authorList>
    </citation>
    <scope>NUCLEOTIDE SEQUENCE [LARGE SCALE GENOMIC DNA]</scope>
    <source>
        <strain evidence="2">Lindley</strain>
    </source>
</reference>
<evidence type="ECO:0000313" key="2">
    <source>
        <dbReference type="Proteomes" id="UP000050741"/>
    </source>
</evidence>
<accession>A0A183C5C5</accession>
<keyword evidence="2" id="KW-1185">Reference proteome</keyword>
<dbReference type="AlphaFoldDB" id="A0A183C5C5"/>
<reference evidence="3" key="2">
    <citation type="submission" date="2016-06" db="UniProtKB">
        <authorList>
            <consortium name="WormBaseParasite"/>
        </authorList>
    </citation>
    <scope>IDENTIFICATION</scope>
</reference>
<dbReference type="Proteomes" id="UP000050741">
    <property type="component" value="Unassembled WGS sequence"/>
</dbReference>
<keyword evidence="1" id="KW-0732">Signal</keyword>
<proteinExistence type="predicted"/>
<name>A0A183C5C5_GLOPA</name>
<feature type="chain" id="PRO_5008147076" evidence="1">
    <location>
        <begin position="20"/>
        <end position="201"/>
    </location>
</feature>